<accession>A0A8S1QLZ5</accession>
<name>A0A8S1QLZ5_9CILI</name>
<dbReference type="EMBL" id="CAJJDN010000111">
    <property type="protein sequence ID" value="CAD8116446.1"/>
    <property type="molecule type" value="Genomic_DNA"/>
</dbReference>
<protein>
    <submittedName>
        <fullName evidence="2">Uncharacterized protein</fullName>
    </submittedName>
</protein>
<feature type="transmembrane region" description="Helical" evidence="1">
    <location>
        <begin position="21"/>
        <end position="39"/>
    </location>
</feature>
<evidence type="ECO:0000256" key="1">
    <source>
        <dbReference type="SAM" id="Phobius"/>
    </source>
</evidence>
<comment type="caution">
    <text evidence="2">The sequence shown here is derived from an EMBL/GenBank/DDBJ whole genome shotgun (WGS) entry which is preliminary data.</text>
</comment>
<dbReference type="OrthoDB" id="314008at2759"/>
<organism evidence="2 3">
    <name type="scientific">Paramecium sonneborni</name>
    <dbReference type="NCBI Taxonomy" id="65129"/>
    <lineage>
        <taxon>Eukaryota</taxon>
        <taxon>Sar</taxon>
        <taxon>Alveolata</taxon>
        <taxon>Ciliophora</taxon>
        <taxon>Intramacronucleata</taxon>
        <taxon>Oligohymenophorea</taxon>
        <taxon>Peniculida</taxon>
        <taxon>Parameciidae</taxon>
        <taxon>Paramecium</taxon>
    </lineage>
</organism>
<gene>
    <name evidence="2" type="ORF">PSON_ATCC_30995.1.T1110033</name>
</gene>
<dbReference type="AlphaFoldDB" id="A0A8S1QLZ5"/>
<evidence type="ECO:0000313" key="3">
    <source>
        <dbReference type="Proteomes" id="UP000692954"/>
    </source>
</evidence>
<evidence type="ECO:0000313" key="2">
    <source>
        <dbReference type="EMBL" id="CAD8116446.1"/>
    </source>
</evidence>
<keyword evidence="1" id="KW-0812">Transmembrane</keyword>
<reference evidence="2" key="1">
    <citation type="submission" date="2021-01" db="EMBL/GenBank/DDBJ databases">
        <authorList>
            <consortium name="Genoscope - CEA"/>
            <person name="William W."/>
        </authorList>
    </citation>
    <scope>NUCLEOTIDE SEQUENCE</scope>
</reference>
<keyword evidence="1" id="KW-0472">Membrane</keyword>
<keyword evidence="1" id="KW-1133">Transmembrane helix</keyword>
<sequence length="105" mass="12905">MKHYKSLLHFSQQKQNNSPKQLAFIVIGTLFAFSGYYVYYNVRYMDQIAAERIQEFEQKSGMKISEFKTENPIKEEIRPEYIERQKRIYRQRMEETRKQLQQQQK</sequence>
<dbReference type="Proteomes" id="UP000692954">
    <property type="component" value="Unassembled WGS sequence"/>
</dbReference>
<keyword evidence="3" id="KW-1185">Reference proteome</keyword>
<proteinExistence type="predicted"/>